<reference evidence="2 3" key="1">
    <citation type="submission" date="2019-01" db="EMBL/GenBank/DDBJ databases">
        <authorList>
            <person name="Ferrante I. M."/>
        </authorList>
    </citation>
    <scope>NUCLEOTIDE SEQUENCE [LARGE SCALE GENOMIC DNA]</scope>
    <source>
        <strain evidence="2 3">B856</strain>
    </source>
</reference>
<feature type="region of interest" description="Disordered" evidence="1">
    <location>
        <begin position="1"/>
        <end position="20"/>
    </location>
</feature>
<evidence type="ECO:0000256" key="1">
    <source>
        <dbReference type="SAM" id="MobiDB-lite"/>
    </source>
</evidence>
<gene>
    <name evidence="2" type="ORF">PSNMU_V1.4_AUG-EV-PASAV3_0121820</name>
</gene>
<evidence type="ECO:0000313" key="3">
    <source>
        <dbReference type="Proteomes" id="UP000291116"/>
    </source>
</evidence>
<keyword evidence="3" id="KW-1185">Reference proteome</keyword>
<feature type="compositionally biased region" description="Basic residues" evidence="1">
    <location>
        <begin position="52"/>
        <end position="65"/>
    </location>
</feature>
<accession>A0A448ZSM2</accession>
<dbReference type="OrthoDB" id="10260017at2759"/>
<proteinExistence type="predicted"/>
<sequence length="153" mass="17220">MDALVAEEKAATSEEKVANNKEKKKIATCREYGGDSSHLIYKSGIPTLRASAHRVKARKKNRKHDPKPLDRDGNETGTTWLPEEVQEEKIFSYNVEQYDIVGAVKGLLRDCDPEIVGSFETTTLEGEKSSEFEKSGTRLEDFRVAVSSVWRTK</sequence>
<protein>
    <submittedName>
        <fullName evidence="2">Uncharacterized protein</fullName>
    </submittedName>
</protein>
<dbReference type="EMBL" id="CAACVS010000679">
    <property type="protein sequence ID" value="VEU45006.1"/>
    <property type="molecule type" value="Genomic_DNA"/>
</dbReference>
<dbReference type="Proteomes" id="UP000291116">
    <property type="component" value="Unassembled WGS sequence"/>
</dbReference>
<name>A0A448ZSM2_9STRA</name>
<organism evidence="2 3">
    <name type="scientific">Pseudo-nitzschia multistriata</name>
    <dbReference type="NCBI Taxonomy" id="183589"/>
    <lineage>
        <taxon>Eukaryota</taxon>
        <taxon>Sar</taxon>
        <taxon>Stramenopiles</taxon>
        <taxon>Ochrophyta</taxon>
        <taxon>Bacillariophyta</taxon>
        <taxon>Bacillariophyceae</taxon>
        <taxon>Bacillariophycidae</taxon>
        <taxon>Bacillariales</taxon>
        <taxon>Bacillariaceae</taxon>
        <taxon>Pseudo-nitzschia</taxon>
    </lineage>
</organism>
<dbReference type="AlphaFoldDB" id="A0A448ZSM2"/>
<evidence type="ECO:0000313" key="2">
    <source>
        <dbReference type="EMBL" id="VEU45006.1"/>
    </source>
</evidence>
<feature type="region of interest" description="Disordered" evidence="1">
    <location>
        <begin position="52"/>
        <end position="81"/>
    </location>
</feature>